<evidence type="ECO:0000313" key="1">
    <source>
        <dbReference type="EMBL" id="QBJ02549.1"/>
    </source>
</evidence>
<gene>
    <name evidence="1" type="ORF">PSA21_19</name>
</gene>
<accession>A0A481W471</accession>
<name>A0A481W471_9CAUD</name>
<organism evidence="1 2">
    <name type="scientific">Pseudomonas phage Psa21</name>
    <dbReference type="NCBI Taxonomy" id="2530023"/>
    <lineage>
        <taxon>Viruses</taxon>
        <taxon>Duplodnaviria</taxon>
        <taxon>Heunggongvirae</taxon>
        <taxon>Uroviricota</taxon>
        <taxon>Caudoviricetes</taxon>
        <taxon>Chimalliviridae</taxon>
        <taxon>Tepukevirus</taxon>
        <taxon>Tepukevirus Psa21</taxon>
    </lineage>
</organism>
<proteinExistence type="predicted"/>
<keyword evidence="2" id="KW-1185">Reference proteome</keyword>
<dbReference type="Proteomes" id="UP000294134">
    <property type="component" value="Segment"/>
</dbReference>
<protein>
    <submittedName>
        <fullName evidence="1">Virion structural protein</fullName>
    </submittedName>
</protein>
<reference evidence="1 2" key="1">
    <citation type="submission" date="2019-02" db="EMBL/GenBank/DDBJ databases">
        <authorList>
            <person name="Frampton R.A."/>
            <person name="Wojtus J.K."/>
            <person name="Fineran P.C."/>
            <person name="Hendrickson H.L."/>
        </authorList>
    </citation>
    <scope>NUCLEOTIDE SEQUENCE [LARGE SCALE GENOMIC DNA]</scope>
</reference>
<dbReference type="EMBL" id="MK552327">
    <property type="protein sequence ID" value="QBJ02549.1"/>
    <property type="molecule type" value="Genomic_DNA"/>
</dbReference>
<evidence type="ECO:0000313" key="2">
    <source>
        <dbReference type="Proteomes" id="UP000294134"/>
    </source>
</evidence>
<sequence length="255" mass="29726">MYRRCEKPAPNTTIDLSVYGNPCDIYQNMLNRIDALRRLKDQWPRCDFSRFDVQFQLSDAMTYMFVITDKANGEMYQWSVEKEFTKESAQHAFERDYNESALRYNSGVRRALDDHLEALQEDYAALLYRAEETDTGYRVWRPIVGPVGLVPFQLEFIGLPGVAVLPGVPREDIWDYIGNIPGEAGRAVARLVKRLIKLGVVFDSVERTVIKDYRSIVLEGYAWRNESTHTKVRMTMQEIAMLDKDLEQYHKLYTE</sequence>